<gene>
    <name evidence="3" type="ORF">RND71_034073</name>
</gene>
<comment type="caution">
    <text evidence="3">The sequence shown here is derived from an EMBL/GenBank/DDBJ whole genome shotgun (WGS) entry which is preliminary data.</text>
</comment>
<dbReference type="Proteomes" id="UP001291623">
    <property type="component" value="Unassembled WGS sequence"/>
</dbReference>
<feature type="region of interest" description="Disordered" evidence="1">
    <location>
        <begin position="25"/>
        <end position="84"/>
    </location>
</feature>
<organism evidence="3 4">
    <name type="scientific">Anisodus tanguticus</name>
    <dbReference type="NCBI Taxonomy" id="243964"/>
    <lineage>
        <taxon>Eukaryota</taxon>
        <taxon>Viridiplantae</taxon>
        <taxon>Streptophyta</taxon>
        <taxon>Embryophyta</taxon>
        <taxon>Tracheophyta</taxon>
        <taxon>Spermatophyta</taxon>
        <taxon>Magnoliopsida</taxon>
        <taxon>eudicotyledons</taxon>
        <taxon>Gunneridae</taxon>
        <taxon>Pentapetalae</taxon>
        <taxon>asterids</taxon>
        <taxon>lamiids</taxon>
        <taxon>Solanales</taxon>
        <taxon>Solanaceae</taxon>
        <taxon>Solanoideae</taxon>
        <taxon>Hyoscyameae</taxon>
        <taxon>Anisodus</taxon>
    </lineage>
</organism>
<dbReference type="EMBL" id="JAVYJV010000018">
    <property type="protein sequence ID" value="KAK4347734.1"/>
    <property type="molecule type" value="Genomic_DNA"/>
</dbReference>
<name>A0AAE1RAL0_9SOLA</name>
<accession>A0AAE1RAL0</accession>
<evidence type="ECO:0000256" key="1">
    <source>
        <dbReference type="SAM" id="MobiDB-lite"/>
    </source>
</evidence>
<evidence type="ECO:0000313" key="3">
    <source>
        <dbReference type="EMBL" id="KAK4347734.1"/>
    </source>
</evidence>
<evidence type="ECO:0000313" key="4">
    <source>
        <dbReference type="Proteomes" id="UP001291623"/>
    </source>
</evidence>
<keyword evidence="2" id="KW-0732">Signal</keyword>
<keyword evidence="4" id="KW-1185">Reference proteome</keyword>
<sequence>MARQVVALALLFVALVAGLAHAADSPASSPAADSISMTPSASPDASDVEPSSPPAPASAPNAAAPTLSISAAPETDAPIADSPVAGGPSGLVKSSLLPLPPKIGLVNLFLIQSILKAHKNIARMKREGRQHGLVRTYPIIPSAWNPRPNSMYCSQLEKAKM</sequence>
<feature type="compositionally biased region" description="Low complexity" evidence="1">
    <location>
        <begin position="25"/>
        <end position="50"/>
    </location>
</feature>
<reference evidence="3" key="1">
    <citation type="submission" date="2023-12" db="EMBL/GenBank/DDBJ databases">
        <title>Genome assembly of Anisodus tanguticus.</title>
        <authorList>
            <person name="Wang Y.-J."/>
        </authorList>
    </citation>
    <scope>NUCLEOTIDE SEQUENCE</scope>
    <source>
        <strain evidence="3">KB-2021</strain>
        <tissue evidence="3">Leaf</tissue>
    </source>
</reference>
<evidence type="ECO:0000256" key="2">
    <source>
        <dbReference type="SAM" id="SignalP"/>
    </source>
</evidence>
<proteinExistence type="predicted"/>
<protein>
    <submittedName>
        <fullName evidence="3">Uncharacterized protein</fullName>
    </submittedName>
</protein>
<feature type="signal peptide" evidence="2">
    <location>
        <begin position="1"/>
        <end position="22"/>
    </location>
</feature>
<feature type="chain" id="PRO_5042234482" evidence="2">
    <location>
        <begin position="23"/>
        <end position="161"/>
    </location>
</feature>
<dbReference type="AlphaFoldDB" id="A0AAE1RAL0"/>